<keyword evidence="2" id="KW-0449">Lipoprotein</keyword>
<reference evidence="2" key="1">
    <citation type="submission" date="2013-04" db="EMBL/GenBank/DDBJ databases">
        <authorList>
            <person name="Harkins D.M."/>
            <person name="Durkin A.S."/>
            <person name="Brinkac L.M."/>
            <person name="Haft D.H."/>
            <person name="Selengut J.D."/>
            <person name="Sanka R."/>
            <person name="DePew J."/>
            <person name="Purushe J."/>
            <person name="Galloway R.L."/>
            <person name="Vinetz J.M."/>
            <person name="Sutton G.G."/>
            <person name="Nierman W.C."/>
            <person name="Fouts D.E."/>
        </authorList>
    </citation>
    <scope>NUCLEOTIDE SEQUENCE [LARGE SCALE GENOMIC DNA]</scope>
    <source>
        <strain evidence="2">CDC</strain>
    </source>
</reference>
<keyword evidence="1" id="KW-1133">Transmembrane helix</keyword>
<dbReference type="Proteomes" id="UP000013984">
    <property type="component" value="Unassembled WGS sequence"/>
</dbReference>
<keyword evidence="1" id="KW-0812">Transmembrane</keyword>
<dbReference type="EMBL" id="AOGZ02000014">
    <property type="protein sequence ID" value="EOQ95867.1"/>
    <property type="molecule type" value="Genomic_DNA"/>
</dbReference>
<keyword evidence="3" id="KW-1185">Reference proteome</keyword>
<feature type="transmembrane region" description="Helical" evidence="1">
    <location>
        <begin position="12"/>
        <end position="30"/>
    </location>
</feature>
<evidence type="ECO:0000313" key="3">
    <source>
        <dbReference type="Proteomes" id="UP000013984"/>
    </source>
</evidence>
<proteinExistence type="predicted"/>
<protein>
    <submittedName>
        <fullName evidence="2">Lipoprotein</fullName>
    </submittedName>
</protein>
<dbReference type="STRING" id="1218599.LEP1GSC195_2734"/>
<name>R9A179_9LEPT</name>
<sequence length="203" mass="23188">MNLKEKPSSQWILLISVSCLGILLNCISFVKYENPSLKNTPTPELQEKKTVLLKYYGDYLRYGKHSTHFQDLNALKESMVSTLNDTNLFQNVTLNENEPHDLVLYIEADLNDQSSLVYAFFSGLTFMVLPLVVDVDANVKISLYDSKNKPLASNEEKIHIDSFIGWLIIPVSPFFFSSVVERKAIKNIIFSSMDQWKTKGIIK</sequence>
<comment type="caution">
    <text evidence="2">The sequence shown here is derived from an EMBL/GenBank/DDBJ whole genome shotgun (WGS) entry which is preliminary data.</text>
</comment>
<dbReference type="RefSeq" id="WP_015681235.1">
    <property type="nucleotide sequence ID" value="NZ_AOGZ02000014.1"/>
</dbReference>
<accession>R9A179</accession>
<dbReference type="AlphaFoldDB" id="R9A179"/>
<dbReference type="PROSITE" id="PS51257">
    <property type="entry name" value="PROKAR_LIPOPROTEIN"/>
    <property type="match status" value="1"/>
</dbReference>
<dbReference type="OrthoDB" id="343613at2"/>
<feature type="transmembrane region" description="Helical" evidence="1">
    <location>
        <begin position="158"/>
        <end position="176"/>
    </location>
</feature>
<keyword evidence="1" id="KW-0472">Membrane</keyword>
<evidence type="ECO:0000256" key="1">
    <source>
        <dbReference type="SAM" id="Phobius"/>
    </source>
</evidence>
<gene>
    <name evidence="2" type="ORF">LEP1GSC195_2734</name>
</gene>
<organism evidence="2 3">
    <name type="scientific">Leptospira wolbachii serovar Codice str. CDC</name>
    <dbReference type="NCBI Taxonomy" id="1218599"/>
    <lineage>
        <taxon>Bacteria</taxon>
        <taxon>Pseudomonadati</taxon>
        <taxon>Spirochaetota</taxon>
        <taxon>Spirochaetia</taxon>
        <taxon>Leptospirales</taxon>
        <taxon>Leptospiraceae</taxon>
        <taxon>Leptospira</taxon>
    </lineage>
</organism>
<feature type="transmembrane region" description="Helical" evidence="1">
    <location>
        <begin position="116"/>
        <end position="137"/>
    </location>
</feature>
<evidence type="ECO:0000313" key="2">
    <source>
        <dbReference type="EMBL" id="EOQ95867.1"/>
    </source>
</evidence>